<name>A0A9Q1CQT0_HOLLE</name>
<dbReference type="Pfam" id="PF06918">
    <property type="entry name" value="DUF1280"/>
    <property type="match status" value="1"/>
</dbReference>
<dbReference type="EMBL" id="JAIZAY010000001">
    <property type="protein sequence ID" value="KAJ8049115.1"/>
    <property type="molecule type" value="Genomic_DNA"/>
</dbReference>
<keyword evidence="2" id="KW-1185">Reference proteome</keyword>
<dbReference type="OrthoDB" id="10062908at2759"/>
<accession>A0A9Q1CQT0</accession>
<protein>
    <submittedName>
        <fullName evidence="1">Uncharacterized protein</fullName>
    </submittedName>
</protein>
<evidence type="ECO:0000313" key="2">
    <source>
        <dbReference type="Proteomes" id="UP001152320"/>
    </source>
</evidence>
<sequence>MAFDNQQTSCKRCKDIVLLKDQENHTCRQNEIEEMLTRPLTEPLTKSMERLGSHIMKSKLTQSHDKRSVSFKTGGQPITAVYVPKPRKSSTCASKATLKKRSKLLSTTRQIVSMGQPETQLANEIQTSEDLQTLLGNLDQKQILIPTGEFLGLKADLCSSWKRNRELKSWLKKYGILTESEHKMRQQQNSIIGGNIVAEYLPFLFTSEEEGTTIRKTPCVGVKSLQDKIEQQLDGYDSLNLLTSHGVIPNNEVWVKIGGDKGGGTFKQMFQIANTYHPNAPKNTTVVCMFPASDSTHNLKLGLSRIRSQVDELQTSSWRDKKYRVFAFGDYEYLCRMYGISGASGRHCCLWCHMTKKDMQSGNPPGENTIPRSLETLRRDLEAYISKFLKILK</sequence>
<comment type="caution">
    <text evidence="1">The sequence shown here is derived from an EMBL/GenBank/DDBJ whole genome shotgun (WGS) entry which is preliminary data.</text>
</comment>
<dbReference type="PANTHER" id="PTHR31424">
    <property type="entry name" value="PROTEIN CBG23806"/>
    <property type="match status" value="1"/>
</dbReference>
<proteinExistence type="predicted"/>
<dbReference type="AlphaFoldDB" id="A0A9Q1CQT0"/>
<dbReference type="PANTHER" id="PTHR31424:SF3">
    <property type="entry name" value="RING-TYPE DOMAIN-CONTAINING PROTEIN"/>
    <property type="match status" value="1"/>
</dbReference>
<reference evidence="1" key="1">
    <citation type="submission" date="2021-10" db="EMBL/GenBank/DDBJ databases">
        <title>Tropical sea cucumber genome reveals ecological adaptation and Cuvierian tubules defense mechanism.</title>
        <authorList>
            <person name="Chen T."/>
        </authorList>
    </citation>
    <scope>NUCLEOTIDE SEQUENCE</scope>
    <source>
        <strain evidence="1">Nanhai2018</strain>
        <tissue evidence="1">Muscle</tissue>
    </source>
</reference>
<gene>
    <name evidence="1" type="ORF">HOLleu_01709</name>
</gene>
<organism evidence="1 2">
    <name type="scientific">Holothuria leucospilota</name>
    <name type="common">Black long sea cucumber</name>
    <name type="synonym">Mertensiothuria leucospilota</name>
    <dbReference type="NCBI Taxonomy" id="206669"/>
    <lineage>
        <taxon>Eukaryota</taxon>
        <taxon>Metazoa</taxon>
        <taxon>Echinodermata</taxon>
        <taxon>Eleutherozoa</taxon>
        <taxon>Echinozoa</taxon>
        <taxon>Holothuroidea</taxon>
        <taxon>Aspidochirotacea</taxon>
        <taxon>Aspidochirotida</taxon>
        <taxon>Holothuriidae</taxon>
        <taxon>Holothuria</taxon>
    </lineage>
</organism>
<evidence type="ECO:0000313" key="1">
    <source>
        <dbReference type="EMBL" id="KAJ8049115.1"/>
    </source>
</evidence>
<dbReference type="InterPro" id="IPR009689">
    <property type="entry name" value="DUF1280"/>
</dbReference>
<dbReference type="Proteomes" id="UP001152320">
    <property type="component" value="Chromosome 1"/>
</dbReference>